<name>N6VDF6_9HYPH</name>
<dbReference type="InterPro" id="IPR012334">
    <property type="entry name" value="Pectin_lyas_fold"/>
</dbReference>
<sequence>MGIYAVGATGMTMTLDEVKISKVQTGVYAVNGTLEMEKGSVTEFTEYGVNVGVLVTRASLTGTVITGKGSGTGIHAAGTKEMMMTLEKVEIKGVEKGVYMEKGESLTIRENSRIEFKGDGVGVGVGSGVKNVSLNDVTIKGEDKGSGMGTGIYAMGAGNGTLTMTLEKVDIKGVEMGVYMEKEGKSLTISGNSTIEFKENGKGHGGLWDGGNELDDIVG</sequence>
<feature type="domain" description="Right handed beta helix" evidence="1">
    <location>
        <begin position="3"/>
        <end position="159"/>
    </location>
</feature>
<keyword evidence="3" id="KW-1185">Reference proteome</keyword>
<dbReference type="Proteomes" id="UP000014242">
    <property type="component" value="Unassembled WGS sequence"/>
</dbReference>
<dbReference type="InterPro" id="IPR039448">
    <property type="entry name" value="Beta_helix"/>
</dbReference>
<dbReference type="PATRIC" id="fig|1094496.3.peg.203"/>
<evidence type="ECO:0000313" key="3">
    <source>
        <dbReference type="Proteomes" id="UP000014242"/>
    </source>
</evidence>
<organism evidence="2 3">
    <name type="scientific">Bartonella schoenbuchensis m07a</name>
    <dbReference type="NCBI Taxonomy" id="1094496"/>
    <lineage>
        <taxon>Bacteria</taxon>
        <taxon>Pseudomonadati</taxon>
        <taxon>Pseudomonadota</taxon>
        <taxon>Alphaproteobacteria</taxon>
        <taxon>Hyphomicrobiales</taxon>
        <taxon>Bartonellaceae</taxon>
        <taxon>Bartonella</taxon>
    </lineage>
</organism>
<protein>
    <recommendedName>
        <fullName evidence="1">Right handed beta helix domain-containing protein</fullName>
    </recommendedName>
</protein>
<evidence type="ECO:0000259" key="1">
    <source>
        <dbReference type="Pfam" id="PF13229"/>
    </source>
</evidence>
<comment type="caution">
    <text evidence="2">The sequence shown here is derived from an EMBL/GenBank/DDBJ whole genome shotgun (WGS) entry which is preliminary data.</text>
</comment>
<dbReference type="HOGENOM" id="CLU_1259385_0_0_5"/>
<dbReference type="EMBL" id="AGWC01000004">
    <property type="protein sequence ID" value="ENN91326.1"/>
    <property type="molecule type" value="Genomic_DNA"/>
</dbReference>
<reference evidence="2 3" key="1">
    <citation type="journal article" date="2013" name="PLoS Genet.">
        <title>A gene transfer agent and a dynamic repertoire of secretion systems hold the keys to the explosive radiation of the emerging pathogen Bartonella.</title>
        <authorList>
            <person name="Guy L."/>
            <person name="Nystedt B."/>
            <person name="Toft C."/>
            <person name="Zaremba-Niedzwiedzka K."/>
            <person name="Berglund E.C."/>
            <person name="Granberg F."/>
            <person name="Naslund K."/>
            <person name="Eriksson A.S."/>
            <person name="Andersson S.G."/>
        </authorList>
    </citation>
    <scope>NUCLEOTIDE SEQUENCE [LARGE SCALE GENOMIC DNA]</scope>
    <source>
        <strain evidence="3">m07a</strain>
    </source>
</reference>
<dbReference type="Gene3D" id="2.160.20.10">
    <property type="entry name" value="Single-stranded right-handed beta-helix, Pectin lyase-like"/>
    <property type="match status" value="1"/>
</dbReference>
<dbReference type="AlphaFoldDB" id="N6VDF6"/>
<dbReference type="Pfam" id="PF13229">
    <property type="entry name" value="Beta_helix"/>
    <property type="match status" value="1"/>
</dbReference>
<proteinExistence type="predicted"/>
<dbReference type="InterPro" id="IPR011050">
    <property type="entry name" value="Pectin_lyase_fold/virulence"/>
</dbReference>
<accession>N6VDF6</accession>
<evidence type="ECO:0000313" key="2">
    <source>
        <dbReference type="EMBL" id="ENN91326.1"/>
    </source>
</evidence>
<dbReference type="SUPFAM" id="SSF51126">
    <property type="entry name" value="Pectin lyase-like"/>
    <property type="match status" value="1"/>
</dbReference>
<gene>
    <name evidence="2" type="ORF">m07a_01970</name>
</gene>